<dbReference type="NCBIfam" id="TIGR01509">
    <property type="entry name" value="HAD-SF-IA-v3"/>
    <property type="match status" value="1"/>
</dbReference>
<keyword evidence="1" id="KW-0378">Hydrolase</keyword>
<dbReference type="InterPro" id="IPR006439">
    <property type="entry name" value="HAD-SF_hydro_IA"/>
</dbReference>
<proteinExistence type="predicted"/>
<dbReference type="EMBL" id="BAABJO010000003">
    <property type="protein sequence ID" value="GAA5114150.1"/>
    <property type="molecule type" value="Genomic_DNA"/>
</dbReference>
<dbReference type="PANTHER" id="PTHR42896:SF2">
    <property type="entry name" value="CBBY-LIKE PROTEIN"/>
    <property type="match status" value="1"/>
</dbReference>
<dbReference type="SUPFAM" id="SSF56784">
    <property type="entry name" value="HAD-like"/>
    <property type="match status" value="1"/>
</dbReference>
<comment type="caution">
    <text evidence="1">The sequence shown here is derived from an EMBL/GenBank/DDBJ whole genome shotgun (WGS) entry which is preliminary data.</text>
</comment>
<dbReference type="InterPro" id="IPR023198">
    <property type="entry name" value="PGP-like_dom2"/>
</dbReference>
<dbReference type="GO" id="GO:0016787">
    <property type="term" value="F:hydrolase activity"/>
    <property type="evidence" value="ECO:0007669"/>
    <property type="project" value="UniProtKB-KW"/>
</dbReference>
<dbReference type="InterPro" id="IPR023214">
    <property type="entry name" value="HAD_sf"/>
</dbReference>
<sequence>MGPELRAVVFDVDGTLADTERDGHRPAFNTAFAEHGVDVEWGVAEYGRLLAITGGSRRIAADLRARGLGDAAAEELATRVHRTKTALFTERVVSGAIVARPGLPELVADLATAGIRLAVATTGSRSWVEPLLDRLLGGHPVEVVVTGDDVAELKPHPEVYLRALAALGLPAAEALAVEDSAVGLRAATAAGLATVVVTNGYTAGQDFAGAAAVLAGYAGPEPLTARRCRDLHRAATRTTCR</sequence>
<reference evidence="2" key="1">
    <citation type="journal article" date="2019" name="Int. J. Syst. Evol. Microbiol.">
        <title>The Global Catalogue of Microorganisms (GCM) 10K type strain sequencing project: providing services to taxonomists for standard genome sequencing and annotation.</title>
        <authorList>
            <consortium name="The Broad Institute Genomics Platform"/>
            <consortium name="The Broad Institute Genome Sequencing Center for Infectious Disease"/>
            <person name="Wu L."/>
            <person name="Ma J."/>
        </authorList>
    </citation>
    <scope>NUCLEOTIDE SEQUENCE [LARGE SCALE GENOMIC DNA]</scope>
    <source>
        <strain evidence="2">JCM 18302</strain>
    </source>
</reference>
<dbReference type="Pfam" id="PF00702">
    <property type="entry name" value="Hydrolase"/>
    <property type="match status" value="1"/>
</dbReference>
<dbReference type="PRINTS" id="PR00413">
    <property type="entry name" value="HADHALOGNASE"/>
</dbReference>
<dbReference type="Gene3D" id="3.40.50.1000">
    <property type="entry name" value="HAD superfamily/HAD-like"/>
    <property type="match status" value="1"/>
</dbReference>
<name>A0ABP9NFV8_9PSEU</name>
<accession>A0ABP9NFV8</accession>
<dbReference type="Proteomes" id="UP001500804">
    <property type="component" value="Unassembled WGS sequence"/>
</dbReference>
<evidence type="ECO:0000313" key="1">
    <source>
        <dbReference type="EMBL" id="GAA5114150.1"/>
    </source>
</evidence>
<organism evidence="1 2">
    <name type="scientific">Pseudonocardia adelaidensis</name>
    <dbReference type="NCBI Taxonomy" id="648754"/>
    <lineage>
        <taxon>Bacteria</taxon>
        <taxon>Bacillati</taxon>
        <taxon>Actinomycetota</taxon>
        <taxon>Actinomycetes</taxon>
        <taxon>Pseudonocardiales</taxon>
        <taxon>Pseudonocardiaceae</taxon>
        <taxon>Pseudonocardia</taxon>
    </lineage>
</organism>
<evidence type="ECO:0000313" key="2">
    <source>
        <dbReference type="Proteomes" id="UP001500804"/>
    </source>
</evidence>
<dbReference type="InterPro" id="IPR044999">
    <property type="entry name" value="CbbY-like"/>
</dbReference>
<dbReference type="InterPro" id="IPR036412">
    <property type="entry name" value="HAD-like_sf"/>
</dbReference>
<dbReference type="PANTHER" id="PTHR42896">
    <property type="entry name" value="XYLULOSE-1,5-BISPHOSPHATE (XUBP) PHOSPHATASE"/>
    <property type="match status" value="1"/>
</dbReference>
<dbReference type="SFLD" id="SFLDS00003">
    <property type="entry name" value="Haloacid_Dehalogenase"/>
    <property type="match status" value="1"/>
</dbReference>
<dbReference type="SFLD" id="SFLDG01129">
    <property type="entry name" value="C1.5:_HAD__Beta-PGM__Phosphata"/>
    <property type="match status" value="1"/>
</dbReference>
<dbReference type="RefSeq" id="WP_345603657.1">
    <property type="nucleotide sequence ID" value="NZ_BAABJO010000003.1"/>
</dbReference>
<dbReference type="Gene3D" id="1.10.150.240">
    <property type="entry name" value="Putative phosphatase, domain 2"/>
    <property type="match status" value="1"/>
</dbReference>
<protein>
    <submittedName>
        <fullName evidence="1">HAD family hydrolase</fullName>
    </submittedName>
</protein>
<keyword evidence="2" id="KW-1185">Reference proteome</keyword>
<gene>
    <name evidence="1" type="ORF">GCM10023320_10850</name>
</gene>